<evidence type="ECO:0000313" key="1">
    <source>
        <dbReference type="EMBL" id="UYV73698.1"/>
    </source>
</evidence>
<name>A0ABY6KXV5_9ARAC</name>
<dbReference type="PANTHER" id="PTHR46060:SF1">
    <property type="entry name" value="MARINER MOS1 TRANSPOSASE-LIKE PROTEIN"/>
    <property type="match status" value="1"/>
</dbReference>
<dbReference type="InterPro" id="IPR036397">
    <property type="entry name" value="RNaseH_sf"/>
</dbReference>
<dbReference type="InterPro" id="IPR052709">
    <property type="entry name" value="Transposase-MT_Hybrid"/>
</dbReference>
<gene>
    <name evidence="1" type="ORF">LAZ67_11000421</name>
</gene>
<reference evidence="1 2" key="1">
    <citation type="submission" date="2022-01" db="EMBL/GenBank/DDBJ databases">
        <title>A chromosomal length assembly of Cordylochernes scorpioides.</title>
        <authorList>
            <person name="Zeh D."/>
            <person name="Zeh J."/>
        </authorList>
    </citation>
    <scope>NUCLEOTIDE SEQUENCE [LARGE SCALE GENOMIC DNA]</scope>
    <source>
        <strain evidence="1">IN4F17</strain>
        <tissue evidence="1">Whole Body</tissue>
    </source>
</reference>
<dbReference type="SUPFAM" id="SSF48371">
    <property type="entry name" value="ARM repeat"/>
    <property type="match status" value="1"/>
</dbReference>
<proteinExistence type="predicted"/>
<dbReference type="Proteomes" id="UP001235939">
    <property type="component" value="Chromosome 11"/>
</dbReference>
<dbReference type="InterPro" id="IPR016024">
    <property type="entry name" value="ARM-type_fold"/>
</dbReference>
<dbReference type="PANTHER" id="PTHR46060">
    <property type="entry name" value="MARINER MOS1 TRANSPOSASE-LIKE PROTEIN"/>
    <property type="match status" value="1"/>
</dbReference>
<keyword evidence="2" id="KW-1185">Reference proteome</keyword>
<sequence>MQRKDCTTLEQRAVIRFLNAEGIQTSHICQRMKNIYVLEHPAYSPDLAPSDYFLFGLLKKELKGKRFDSDEDVQKVVQDFFHTLPKSANKEGIYKLPERWRRCIESQELINEFDDVLANVQMWGVCRLLNLMMDEGSSPELTHELVVTLGSLAQGTEENVKGILNMGTFAILLQGAKLHFGQVGSQRSAGKVLLTIFWDVDGPICLDFLSSRQRMNNDLYCDILVNKLKPGIRNKRRGKLSKVLEHTHTHPAYSPDLAPSDSFLFGLLKKELKGKRFDSDEDIQKVVQDFFHTLPKSAYKEGIYKLPEHWRRCIESQGKGVQSSYFQLTHVERAGGLTYNGWPAVMFHPDEKVVEACLRCLRTLCLSPYAPVEELFERENVLKYLLERGQGRSMSNQECVATILACASKDAEKQNLLCSHGAVDFLFNLLHSPVYKVQLPALKCLGHLCYDNEKVASIIVSANYNCKSLPDYLVELMGRDKTSEMQLAAAKW</sequence>
<dbReference type="Pfam" id="PF01359">
    <property type="entry name" value="Transposase_1"/>
    <property type="match status" value="1"/>
</dbReference>
<dbReference type="InterPro" id="IPR011989">
    <property type="entry name" value="ARM-like"/>
</dbReference>
<evidence type="ECO:0000313" key="2">
    <source>
        <dbReference type="Proteomes" id="UP001235939"/>
    </source>
</evidence>
<dbReference type="Gene3D" id="3.30.420.10">
    <property type="entry name" value="Ribonuclease H-like superfamily/Ribonuclease H"/>
    <property type="match status" value="3"/>
</dbReference>
<organism evidence="1 2">
    <name type="scientific">Cordylochernes scorpioides</name>
    <dbReference type="NCBI Taxonomy" id="51811"/>
    <lineage>
        <taxon>Eukaryota</taxon>
        <taxon>Metazoa</taxon>
        <taxon>Ecdysozoa</taxon>
        <taxon>Arthropoda</taxon>
        <taxon>Chelicerata</taxon>
        <taxon>Arachnida</taxon>
        <taxon>Pseudoscorpiones</taxon>
        <taxon>Cheliferoidea</taxon>
        <taxon>Chernetidae</taxon>
        <taxon>Cordylochernes</taxon>
    </lineage>
</organism>
<accession>A0ABY6KXV5</accession>
<dbReference type="InterPro" id="IPR001888">
    <property type="entry name" value="Transposase_1"/>
</dbReference>
<dbReference type="EMBL" id="CP092873">
    <property type="protein sequence ID" value="UYV73698.1"/>
    <property type="molecule type" value="Genomic_DNA"/>
</dbReference>
<protein>
    <submittedName>
        <fullName evidence="1">ARMC8</fullName>
    </submittedName>
</protein>
<dbReference type="Gene3D" id="1.25.10.10">
    <property type="entry name" value="Leucine-rich Repeat Variant"/>
    <property type="match status" value="1"/>
</dbReference>